<keyword evidence="1" id="KW-0808">Transferase</keyword>
<dbReference type="PANTHER" id="PTHR43800:SF1">
    <property type="entry name" value="PEPTIDYL-LYSINE N-ACETYLTRANSFERASE YJAB"/>
    <property type="match status" value="1"/>
</dbReference>
<dbReference type="InterPro" id="IPR000182">
    <property type="entry name" value="GNAT_dom"/>
</dbReference>
<proteinExistence type="predicted"/>
<dbReference type="Proteomes" id="UP000226420">
    <property type="component" value="Unassembled WGS sequence"/>
</dbReference>
<dbReference type="Pfam" id="PF13673">
    <property type="entry name" value="Acetyltransf_10"/>
    <property type="match status" value="1"/>
</dbReference>
<evidence type="ECO:0000313" key="4">
    <source>
        <dbReference type="EMBL" id="SFC46643.1"/>
    </source>
</evidence>
<sequence length="147" mass="16591">MNKIEIHAVKEKDYPELTALWERSVRATHDFLPEADILFFRPLILNEFLPMVHLMCTKNSQGIISGFIGVADNKVEMLFIDPAYRGQGLGKALLNYGIEQLAITEVDVNEQNPQALNFYLKCGFNVAGRSEVDGMGKPYPLLHLILQ</sequence>
<comment type="caution">
    <text evidence="4">The sequence shown here is derived from an EMBL/GenBank/DDBJ whole genome shotgun (WGS) entry which is preliminary data.</text>
</comment>
<evidence type="ECO:0000259" key="3">
    <source>
        <dbReference type="PROSITE" id="PS51186"/>
    </source>
</evidence>
<organism evidence="4 5">
    <name type="scientific">Pragia fontium DSM 5563 = ATCC 49100</name>
    <dbReference type="NCBI Taxonomy" id="1122977"/>
    <lineage>
        <taxon>Bacteria</taxon>
        <taxon>Pseudomonadati</taxon>
        <taxon>Pseudomonadota</taxon>
        <taxon>Gammaproteobacteria</taxon>
        <taxon>Enterobacterales</taxon>
        <taxon>Budviciaceae</taxon>
        <taxon>Pragia</taxon>
    </lineage>
</organism>
<reference evidence="4 5" key="1">
    <citation type="submission" date="2016-10" db="EMBL/GenBank/DDBJ databases">
        <authorList>
            <person name="Varghese N."/>
            <person name="Submissions S."/>
        </authorList>
    </citation>
    <scope>NUCLEOTIDE SEQUENCE [LARGE SCALE GENOMIC DNA]</scope>
    <source>
        <strain evidence="4 5">DSM 5563</strain>
    </source>
</reference>
<dbReference type="GO" id="GO:0016747">
    <property type="term" value="F:acyltransferase activity, transferring groups other than amino-acyl groups"/>
    <property type="evidence" value="ECO:0007669"/>
    <property type="project" value="InterPro"/>
</dbReference>
<dbReference type="PANTHER" id="PTHR43800">
    <property type="entry name" value="PEPTIDYL-LYSINE N-ACETYLTRANSFERASE YJAB"/>
    <property type="match status" value="1"/>
</dbReference>
<evidence type="ECO:0000256" key="1">
    <source>
        <dbReference type="ARBA" id="ARBA00022679"/>
    </source>
</evidence>
<dbReference type="EMBL" id="FOLW01000002">
    <property type="protein sequence ID" value="SFC46643.1"/>
    <property type="molecule type" value="Genomic_DNA"/>
</dbReference>
<name>A0AAJ4W9E3_9GAMM</name>
<dbReference type="SUPFAM" id="SSF55729">
    <property type="entry name" value="Acyl-CoA N-acyltransferases (Nat)"/>
    <property type="match status" value="1"/>
</dbReference>
<dbReference type="AlphaFoldDB" id="A0AAJ4W9E3"/>
<dbReference type="PROSITE" id="PS51186">
    <property type="entry name" value="GNAT"/>
    <property type="match status" value="1"/>
</dbReference>
<feature type="domain" description="N-acetyltransferase" evidence="3">
    <location>
        <begin position="4"/>
        <end position="140"/>
    </location>
</feature>
<evidence type="ECO:0000256" key="2">
    <source>
        <dbReference type="ARBA" id="ARBA00023315"/>
    </source>
</evidence>
<evidence type="ECO:0000313" key="5">
    <source>
        <dbReference type="Proteomes" id="UP000226420"/>
    </source>
</evidence>
<accession>A0AAJ4W9E3</accession>
<dbReference type="CDD" id="cd04301">
    <property type="entry name" value="NAT_SF"/>
    <property type="match status" value="1"/>
</dbReference>
<keyword evidence="2" id="KW-0012">Acyltransferase</keyword>
<dbReference type="InterPro" id="IPR016181">
    <property type="entry name" value="Acyl_CoA_acyltransferase"/>
</dbReference>
<protein>
    <submittedName>
        <fullName evidence="4">Acetyltransferase</fullName>
    </submittedName>
</protein>
<gene>
    <name evidence="4" type="ORF">SAMN02745723_102427</name>
</gene>
<dbReference type="Gene3D" id="3.40.630.30">
    <property type="match status" value="1"/>
</dbReference>